<dbReference type="InterPro" id="IPR014048">
    <property type="entry name" value="MethylDNA_cys_MeTrfase_DNA-bd"/>
</dbReference>
<dbReference type="InterPro" id="IPR036388">
    <property type="entry name" value="WH-like_DNA-bd_sf"/>
</dbReference>
<dbReference type="GO" id="GO:0032259">
    <property type="term" value="P:methylation"/>
    <property type="evidence" value="ECO:0007669"/>
    <property type="project" value="UniProtKB-KW"/>
</dbReference>
<gene>
    <name evidence="3" type="ORF">SAMN05216464_104190</name>
</gene>
<reference evidence="3 4" key="1">
    <citation type="submission" date="2016-10" db="EMBL/GenBank/DDBJ databases">
        <authorList>
            <person name="de Groot N.N."/>
        </authorList>
    </citation>
    <scope>NUCLEOTIDE SEQUENCE [LARGE SCALE GENOMIC DNA]</scope>
    <source>
        <strain evidence="3 4">47C3B</strain>
    </source>
</reference>
<evidence type="ECO:0000259" key="2">
    <source>
        <dbReference type="Pfam" id="PF01035"/>
    </source>
</evidence>
<keyword evidence="4" id="KW-1185">Reference proteome</keyword>
<evidence type="ECO:0000313" key="3">
    <source>
        <dbReference type="EMBL" id="SDE16440.1"/>
    </source>
</evidence>
<accession>A0A1G7AP06</accession>
<name>A0A1G7AP06_9SPHI</name>
<dbReference type="GO" id="GO:0008168">
    <property type="term" value="F:methyltransferase activity"/>
    <property type="evidence" value="ECO:0007669"/>
    <property type="project" value="UniProtKB-KW"/>
</dbReference>
<proteinExistence type="predicted"/>
<dbReference type="RefSeq" id="WP_091149266.1">
    <property type="nucleotide sequence ID" value="NZ_FNAI01000004.1"/>
</dbReference>
<feature type="domain" description="Methylated-DNA-[protein]-cysteine S-methyltransferase DNA binding" evidence="2">
    <location>
        <begin position="5"/>
        <end position="87"/>
    </location>
</feature>
<dbReference type="InterPro" id="IPR036217">
    <property type="entry name" value="MethylDNA_cys_MeTrfase_DNAb"/>
</dbReference>
<sequence length="110" mass="12233">MEDINFFDKVYQVARLIPKGRVTSYGAIAAYLGTKGSSRMVGYAMQAAGKAKPPVPAHRVVNRQGLLTAKFHFGGNTMQEMLESEGVKVIDDQVQDFKTHFWDPMIELAL</sequence>
<dbReference type="EMBL" id="FNAI01000004">
    <property type="protein sequence ID" value="SDE16440.1"/>
    <property type="molecule type" value="Genomic_DNA"/>
</dbReference>
<dbReference type="SUPFAM" id="SSF46767">
    <property type="entry name" value="Methylated DNA-protein cysteine methyltransferase, C-terminal domain"/>
    <property type="match status" value="1"/>
</dbReference>
<dbReference type="GO" id="GO:0006281">
    <property type="term" value="P:DNA repair"/>
    <property type="evidence" value="ECO:0007669"/>
    <property type="project" value="InterPro"/>
</dbReference>
<keyword evidence="3" id="KW-0489">Methyltransferase</keyword>
<dbReference type="AlphaFoldDB" id="A0A1G7AP06"/>
<protein>
    <submittedName>
        <fullName evidence="3">Methylated-DNA-protein-cysteine methyltransferase related protein</fullName>
    </submittedName>
</protein>
<dbReference type="Proteomes" id="UP000199072">
    <property type="component" value="Unassembled WGS sequence"/>
</dbReference>
<keyword evidence="3" id="KW-0808">Transferase</keyword>
<keyword evidence="1" id="KW-0227">DNA damage</keyword>
<dbReference type="CDD" id="cd06445">
    <property type="entry name" value="ATase"/>
    <property type="match status" value="1"/>
</dbReference>
<organism evidence="3 4">
    <name type="scientific">Mucilaginibacter pineti</name>
    <dbReference type="NCBI Taxonomy" id="1391627"/>
    <lineage>
        <taxon>Bacteria</taxon>
        <taxon>Pseudomonadati</taxon>
        <taxon>Bacteroidota</taxon>
        <taxon>Sphingobacteriia</taxon>
        <taxon>Sphingobacteriales</taxon>
        <taxon>Sphingobacteriaceae</taxon>
        <taxon>Mucilaginibacter</taxon>
    </lineage>
</organism>
<dbReference type="PANTHER" id="PTHR42942:SF1">
    <property type="entry name" value="ALKYLTRANSFERASE-LIKE PROTEIN 1"/>
    <property type="match status" value="1"/>
</dbReference>
<evidence type="ECO:0000313" key="4">
    <source>
        <dbReference type="Proteomes" id="UP000199072"/>
    </source>
</evidence>
<dbReference type="Gene3D" id="1.10.10.10">
    <property type="entry name" value="Winged helix-like DNA-binding domain superfamily/Winged helix DNA-binding domain"/>
    <property type="match status" value="1"/>
</dbReference>
<dbReference type="PANTHER" id="PTHR42942">
    <property type="entry name" value="6-O-METHYLGUANINE DNA METHYLTRANSFERASE"/>
    <property type="match status" value="1"/>
</dbReference>
<dbReference type="OrthoDB" id="9132167at2"/>
<dbReference type="Pfam" id="PF01035">
    <property type="entry name" value="DNA_binding_1"/>
    <property type="match status" value="1"/>
</dbReference>
<dbReference type="InterPro" id="IPR052520">
    <property type="entry name" value="ATL_DNA_repair"/>
</dbReference>
<evidence type="ECO:0000256" key="1">
    <source>
        <dbReference type="ARBA" id="ARBA00022763"/>
    </source>
</evidence>